<dbReference type="InterPro" id="IPR045324">
    <property type="entry name" value="Small_multidrug_res"/>
</dbReference>
<keyword evidence="10" id="KW-1185">Reference proteome</keyword>
<protein>
    <submittedName>
        <fullName evidence="9">Multidrug resistance protein EbrA</fullName>
    </submittedName>
</protein>
<dbReference type="FunFam" id="1.10.3730.20:FF:000001">
    <property type="entry name" value="Quaternary ammonium compound resistance transporter SugE"/>
    <property type="match status" value="1"/>
</dbReference>
<evidence type="ECO:0000256" key="4">
    <source>
        <dbReference type="ARBA" id="ARBA00022692"/>
    </source>
</evidence>
<reference evidence="9" key="1">
    <citation type="journal article" date="2022" name="Int. J. Syst. Evol. Microbiol.">
        <title>Pseudomonas aegrilactucae sp. nov. and Pseudomonas morbosilactucae sp. nov., pathogens causing bacterial rot of lettuce in Japan.</title>
        <authorList>
            <person name="Sawada H."/>
            <person name="Fujikawa T."/>
            <person name="Satou M."/>
        </authorList>
    </citation>
    <scope>NUCLEOTIDE SEQUENCE</scope>
    <source>
        <strain evidence="9">0166_1</strain>
    </source>
</reference>
<feature type="transmembrane region" description="Helical" evidence="8">
    <location>
        <begin position="61"/>
        <end position="82"/>
    </location>
</feature>
<dbReference type="Pfam" id="PF00893">
    <property type="entry name" value="Multi_Drug_Res"/>
    <property type="match status" value="1"/>
</dbReference>
<evidence type="ECO:0000256" key="6">
    <source>
        <dbReference type="ARBA" id="ARBA00023136"/>
    </source>
</evidence>
<evidence type="ECO:0000256" key="5">
    <source>
        <dbReference type="ARBA" id="ARBA00022989"/>
    </source>
</evidence>
<keyword evidence="5 8" id="KW-1133">Transmembrane helix</keyword>
<keyword evidence="6 8" id="KW-0472">Membrane</keyword>
<sequence>MTRMAPWLMLTLAICSEVIGTSALRASEGFTRPVPIAVTAVTYALSFYLLALVMRHLDLSLTYAIWSGAGTAAIAAVGVLWFGEGFGAVKAFGIALVIAGVVVVNLADRAL</sequence>
<dbReference type="EMBL" id="CP087164">
    <property type="protein sequence ID" value="UGS34388.1"/>
    <property type="molecule type" value="Genomic_DNA"/>
</dbReference>
<evidence type="ECO:0000256" key="7">
    <source>
        <dbReference type="RuleBase" id="RU003942"/>
    </source>
</evidence>
<evidence type="ECO:0000313" key="9">
    <source>
        <dbReference type="EMBL" id="UGS34388.1"/>
    </source>
</evidence>
<organism evidence="9 10">
    <name type="scientific">Capillimicrobium parvum</name>
    <dbReference type="NCBI Taxonomy" id="2884022"/>
    <lineage>
        <taxon>Bacteria</taxon>
        <taxon>Bacillati</taxon>
        <taxon>Actinomycetota</taxon>
        <taxon>Thermoleophilia</taxon>
        <taxon>Solirubrobacterales</taxon>
        <taxon>Capillimicrobiaceae</taxon>
        <taxon>Capillimicrobium</taxon>
    </lineage>
</organism>
<evidence type="ECO:0000256" key="3">
    <source>
        <dbReference type="ARBA" id="ARBA00022475"/>
    </source>
</evidence>
<evidence type="ECO:0000256" key="1">
    <source>
        <dbReference type="ARBA" id="ARBA00004651"/>
    </source>
</evidence>
<dbReference type="SUPFAM" id="SSF103481">
    <property type="entry name" value="Multidrug resistance efflux transporter EmrE"/>
    <property type="match status" value="1"/>
</dbReference>
<dbReference type="InterPro" id="IPR000390">
    <property type="entry name" value="Small_drug/metabolite_transptr"/>
</dbReference>
<dbReference type="GO" id="GO:0005886">
    <property type="term" value="C:plasma membrane"/>
    <property type="evidence" value="ECO:0007669"/>
    <property type="project" value="UniProtKB-SubCell"/>
</dbReference>
<name>A0A9E6XUK2_9ACTN</name>
<dbReference type="Proteomes" id="UP001162834">
    <property type="component" value="Chromosome"/>
</dbReference>
<comment type="subcellular location">
    <subcellularLocation>
        <location evidence="1 7">Cell membrane</location>
        <topology evidence="1 7">Multi-pass membrane protein</topology>
    </subcellularLocation>
</comment>
<dbReference type="InterPro" id="IPR037185">
    <property type="entry name" value="EmrE-like"/>
</dbReference>
<keyword evidence="2" id="KW-0813">Transport</keyword>
<proteinExistence type="inferred from homology"/>
<dbReference type="KEGG" id="sbae:DSM104329_00766"/>
<feature type="transmembrane region" description="Helical" evidence="8">
    <location>
        <begin position="88"/>
        <end position="107"/>
    </location>
</feature>
<feature type="transmembrane region" description="Helical" evidence="8">
    <location>
        <begin position="36"/>
        <end position="54"/>
    </location>
</feature>
<keyword evidence="4 7" id="KW-0812">Transmembrane</keyword>
<dbReference type="PANTHER" id="PTHR30561">
    <property type="entry name" value="SMR FAMILY PROTON-DEPENDENT DRUG EFFLUX TRANSPORTER SUGE"/>
    <property type="match status" value="1"/>
</dbReference>
<keyword evidence="3" id="KW-1003">Cell membrane</keyword>
<dbReference type="AlphaFoldDB" id="A0A9E6XUK2"/>
<dbReference type="PANTHER" id="PTHR30561:SF1">
    <property type="entry name" value="MULTIDRUG TRANSPORTER EMRE"/>
    <property type="match status" value="1"/>
</dbReference>
<dbReference type="GO" id="GO:0022857">
    <property type="term" value="F:transmembrane transporter activity"/>
    <property type="evidence" value="ECO:0007669"/>
    <property type="project" value="InterPro"/>
</dbReference>
<comment type="similarity">
    <text evidence="7">Belongs to the drug/metabolite transporter (DMT) superfamily. Small multidrug resistance (SMR) (TC 2.A.7.1) family.</text>
</comment>
<gene>
    <name evidence="9" type="primary">ebrA</name>
    <name evidence="9" type="ORF">DSM104329_00766</name>
</gene>
<evidence type="ECO:0000256" key="2">
    <source>
        <dbReference type="ARBA" id="ARBA00022448"/>
    </source>
</evidence>
<accession>A0A9E6XUK2</accession>
<evidence type="ECO:0000313" key="10">
    <source>
        <dbReference type="Proteomes" id="UP001162834"/>
    </source>
</evidence>
<evidence type="ECO:0000256" key="8">
    <source>
        <dbReference type="SAM" id="Phobius"/>
    </source>
</evidence>
<dbReference type="Gene3D" id="1.10.3730.20">
    <property type="match status" value="1"/>
</dbReference>